<accession>A0A5Q0QD05</accession>
<sequence>MKKRYASIWFPYLTTDWQSKRKPDLRDLPFVFASPVHGRMLIKAANPAAEKHAIVQGMLVADAKAFFPSLTVLDERIGLQEKLLKAIGLWCIRFTPIVALDEPDGLILDISGCAHLWSGEEKYLQHIVSRFAQYGYEARIAIADSIGAAWAVTRYGKRNSIIPTGQQLEALLSLPPMALRLEVPVVERMYRLGLKQIKSFVGMPRSVLRRRFGDHSVLRLAQALGYEEEFILPLKPIAPYEDRLPCLEPINTDKGIEIALEKLLESLCNRLANEGKGIREASLTCHRIDGKIEQISIGTSRSTAYIPHLFKLFALKISQIEPALGIELFVLEANKVEDAEANQEILWNTRTGLEDSGLTELLDRLKNRDMACEIFRYLPAQHYWPERSMRQVASIAEKSSFDWPLDRPRPTRLLAQPERINVTAPIPDYPPMVFQYKGLRHLVRKADGPERIEREWWLDPGEHRDYYAVEDDKGQRYWLYRSGHYGDKESDQWFIHGFFA</sequence>
<evidence type="ECO:0000256" key="2">
    <source>
        <dbReference type="ARBA" id="ARBA00022763"/>
    </source>
</evidence>
<dbReference type="Gene3D" id="3.30.70.270">
    <property type="match status" value="1"/>
</dbReference>
<proteinExistence type="inferred from homology"/>
<dbReference type="EMBL" id="CP045652">
    <property type="protein sequence ID" value="QGA25588.1"/>
    <property type="molecule type" value="Genomic_DNA"/>
</dbReference>
<comment type="similarity">
    <text evidence="1">Belongs to the DNA polymerase type-Y family.</text>
</comment>
<dbReference type="PANTHER" id="PTHR35369">
    <property type="entry name" value="BLR3025 PROTEIN-RELATED"/>
    <property type="match status" value="1"/>
</dbReference>
<dbReference type="Gene3D" id="3.40.1170.60">
    <property type="match status" value="1"/>
</dbReference>
<dbReference type="InterPro" id="IPR001126">
    <property type="entry name" value="UmuC"/>
</dbReference>
<dbReference type="InterPro" id="IPR043502">
    <property type="entry name" value="DNA/RNA_pol_sf"/>
</dbReference>
<dbReference type="InterPro" id="IPR050356">
    <property type="entry name" value="SulA_CellDiv_inhibitor"/>
</dbReference>
<evidence type="ECO:0000259" key="3">
    <source>
        <dbReference type="Pfam" id="PF00817"/>
    </source>
</evidence>
<dbReference type="RefSeq" id="WP_153509908.1">
    <property type="nucleotide sequence ID" value="NZ_CP045652.1"/>
</dbReference>
<dbReference type="GO" id="GO:0006281">
    <property type="term" value="P:DNA repair"/>
    <property type="evidence" value="ECO:0007669"/>
    <property type="project" value="InterPro"/>
</dbReference>
<dbReference type="SUPFAM" id="SSF56672">
    <property type="entry name" value="DNA/RNA polymerases"/>
    <property type="match status" value="1"/>
</dbReference>
<evidence type="ECO:0000313" key="4">
    <source>
        <dbReference type="EMBL" id="QGA25588.1"/>
    </source>
</evidence>
<reference evidence="4 5" key="1">
    <citation type="submission" date="2019-10" db="EMBL/GenBank/DDBJ databases">
        <authorList>
            <person name="Dong K."/>
        </authorList>
    </citation>
    <scope>NUCLEOTIDE SEQUENCE [LARGE SCALE GENOMIC DNA]</scope>
    <source>
        <strain evidence="5">dk4302</strain>
    </source>
</reference>
<name>A0A5Q0QD05_9SPHI</name>
<evidence type="ECO:0000313" key="5">
    <source>
        <dbReference type="Proteomes" id="UP000326921"/>
    </source>
</evidence>
<feature type="domain" description="UmuC" evidence="3">
    <location>
        <begin position="16"/>
        <end position="153"/>
    </location>
</feature>
<dbReference type="AlphaFoldDB" id="A0A5Q0QD05"/>
<dbReference type="CDD" id="cd03468">
    <property type="entry name" value="PolY_like"/>
    <property type="match status" value="1"/>
</dbReference>
<keyword evidence="5" id="KW-1185">Reference proteome</keyword>
<evidence type="ECO:0000256" key="1">
    <source>
        <dbReference type="ARBA" id="ARBA00010945"/>
    </source>
</evidence>
<gene>
    <name evidence="4" type="ORF">GFH32_04315</name>
</gene>
<organism evidence="4 5">
    <name type="scientific">Sphingobacterium zhuxiongii</name>
    <dbReference type="NCBI Taxonomy" id="2662364"/>
    <lineage>
        <taxon>Bacteria</taxon>
        <taxon>Pseudomonadati</taxon>
        <taxon>Bacteroidota</taxon>
        <taxon>Sphingobacteriia</taxon>
        <taxon>Sphingobacteriales</taxon>
        <taxon>Sphingobacteriaceae</taxon>
        <taxon>Sphingobacterium</taxon>
    </lineage>
</organism>
<dbReference type="Proteomes" id="UP000326921">
    <property type="component" value="Chromosome"/>
</dbReference>
<dbReference type="InterPro" id="IPR043128">
    <property type="entry name" value="Rev_trsase/Diguanyl_cyclase"/>
</dbReference>
<protein>
    <submittedName>
        <fullName evidence="4">DNA polymerase Y family protein</fullName>
    </submittedName>
</protein>
<dbReference type="PANTHER" id="PTHR35369:SF2">
    <property type="entry name" value="BLR3025 PROTEIN"/>
    <property type="match status" value="1"/>
</dbReference>
<dbReference type="KEGG" id="sphe:GFH32_04315"/>
<dbReference type="Pfam" id="PF00817">
    <property type="entry name" value="IMS"/>
    <property type="match status" value="1"/>
</dbReference>
<keyword evidence="2" id="KW-0227">DNA damage</keyword>